<dbReference type="Proteomes" id="UP000198406">
    <property type="component" value="Unassembled WGS sequence"/>
</dbReference>
<keyword evidence="3" id="KW-1133">Transmembrane helix</keyword>
<proteinExistence type="predicted"/>
<evidence type="ECO:0000256" key="3">
    <source>
        <dbReference type="SAM" id="Phobius"/>
    </source>
</evidence>
<feature type="domain" description="RING-type" evidence="5">
    <location>
        <begin position="259"/>
        <end position="312"/>
    </location>
</feature>
<keyword evidence="1" id="KW-0863">Zinc-finger</keyword>
<organism evidence="6 7">
    <name type="scientific">Fistulifera solaris</name>
    <name type="common">Oleaginous diatom</name>
    <dbReference type="NCBI Taxonomy" id="1519565"/>
    <lineage>
        <taxon>Eukaryota</taxon>
        <taxon>Sar</taxon>
        <taxon>Stramenopiles</taxon>
        <taxon>Ochrophyta</taxon>
        <taxon>Bacillariophyta</taxon>
        <taxon>Bacillariophyceae</taxon>
        <taxon>Bacillariophycidae</taxon>
        <taxon>Naviculales</taxon>
        <taxon>Naviculaceae</taxon>
        <taxon>Fistulifera</taxon>
    </lineage>
</organism>
<dbReference type="Gene3D" id="3.10.310.50">
    <property type="match status" value="1"/>
</dbReference>
<feature type="chain" id="PRO_5011966991" description="RING-type domain-containing protein" evidence="4">
    <location>
        <begin position="22"/>
        <end position="420"/>
    </location>
</feature>
<evidence type="ECO:0000313" key="7">
    <source>
        <dbReference type="Proteomes" id="UP000198406"/>
    </source>
</evidence>
<dbReference type="Pfam" id="PF04536">
    <property type="entry name" value="TPM_phosphatase"/>
    <property type="match status" value="1"/>
</dbReference>
<feature type="compositionally biased region" description="Low complexity" evidence="2">
    <location>
        <begin position="394"/>
        <end position="405"/>
    </location>
</feature>
<feature type="signal peptide" evidence="4">
    <location>
        <begin position="1"/>
        <end position="21"/>
    </location>
</feature>
<dbReference type="PROSITE" id="PS51257">
    <property type="entry name" value="PROKAR_LIPOPROTEIN"/>
    <property type="match status" value="1"/>
</dbReference>
<evidence type="ECO:0000259" key="5">
    <source>
        <dbReference type="PROSITE" id="PS50089"/>
    </source>
</evidence>
<dbReference type="Pfam" id="PF13639">
    <property type="entry name" value="zf-RING_2"/>
    <property type="match status" value="1"/>
</dbReference>
<evidence type="ECO:0000313" key="6">
    <source>
        <dbReference type="EMBL" id="GAX28309.1"/>
    </source>
</evidence>
<feature type="transmembrane region" description="Helical" evidence="3">
    <location>
        <begin position="201"/>
        <end position="222"/>
    </location>
</feature>
<dbReference type="PROSITE" id="PS50089">
    <property type="entry name" value="ZF_RING_2"/>
    <property type="match status" value="1"/>
</dbReference>
<dbReference type="InterPro" id="IPR001841">
    <property type="entry name" value="Znf_RING"/>
</dbReference>
<dbReference type="GO" id="GO:0016020">
    <property type="term" value="C:membrane"/>
    <property type="evidence" value="ECO:0007669"/>
    <property type="project" value="TreeGrafter"/>
</dbReference>
<name>A0A1Z5KPV9_FISSO</name>
<dbReference type="OrthoDB" id="46682at2759"/>
<dbReference type="PANTHER" id="PTHR33748:SF5">
    <property type="entry name" value="GROUND-LIKE DOMAIN-CONTAINING PROTEIN"/>
    <property type="match status" value="1"/>
</dbReference>
<dbReference type="InterPro" id="IPR007621">
    <property type="entry name" value="TPM_dom"/>
</dbReference>
<dbReference type="SUPFAM" id="SSF57850">
    <property type="entry name" value="RING/U-box"/>
    <property type="match status" value="1"/>
</dbReference>
<keyword evidence="1" id="KW-0479">Metal-binding</keyword>
<dbReference type="Gene3D" id="3.30.40.10">
    <property type="entry name" value="Zinc/RING finger domain, C3HC4 (zinc finger)"/>
    <property type="match status" value="1"/>
</dbReference>
<dbReference type="EMBL" id="BDSP01000271">
    <property type="protein sequence ID" value="GAX28309.1"/>
    <property type="molecule type" value="Genomic_DNA"/>
</dbReference>
<dbReference type="GO" id="GO:0008270">
    <property type="term" value="F:zinc ion binding"/>
    <property type="evidence" value="ECO:0007669"/>
    <property type="project" value="UniProtKB-KW"/>
</dbReference>
<feature type="compositionally biased region" description="Gly residues" evidence="2">
    <location>
        <begin position="406"/>
        <end position="420"/>
    </location>
</feature>
<reference evidence="6 7" key="1">
    <citation type="journal article" date="2015" name="Plant Cell">
        <title>Oil accumulation by the oleaginous diatom Fistulifera solaris as revealed by the genome and transcriptome.</title>
        <authorList>
            <person name="Tanaka T."/>
            <person name="Maeda Y."/>
            <person name="Veluchamy A."/>
            <person name="Tanaka M."/>
            <person name="Abida H."/>
            <person name="Marechal E."/>
            <person name="Bowler C."/>
            <person name="Muto M."/>
            <person name="Sunaga Y."/>
            <person name="Tanaka M."/>
            <person name="Yoshino T."/>
            <person name="Taniguchi T."/>
            <person name="Fukuda Y."/>
            <person name="Nemoto M."/>
            <person name="Matsumoto M."/>
            <person name="Wong P.S."/>
            <person name="Aburatani S."/>
            <person name="Fujibuchi W."/>
        </authorList>
    </citation>
    <scope>NUCLEOTIDE SEQUENCE [LARGE SCALE GENOMIC DNA]</scope>
    <source>
        <strain evidence="6 7">JPCC DA0580</strain>
    </source>
</reference>
<dbReference type="AlphaFoldDB" id="A0A1Z5KPV9"/>
<protein>
    <recommendedName>
        <fullName evidence="5">RING-type domain-containing protein</fullName>
    </recommendedName>
</protein>
<accession>A0A1Z5KPV9</accession>
<dbReference type="SMART" id="SM00184">
    <property type="entry name" value="RING"/>
    <property type="match status" value="1"/>
</dbReference>
<evidence type="ECO:0000256" key="1">
    <source>
        <dbReference type="PROSITE-ProRule" id="PRU00175"/>
    </source>
</evidence>
<feature type="region of interest" description="Disordered" evidence="2">
    <location>
        <begin position="392"/>
        <end position="420"/>
    </location>
</feature>
<sequence length="420" mass="48550">MTRCISRSIHLFYLLVACSHAYMTLPWRPEQYPHPDLDARVCRTEYHRFCDPDQILMESEIQSVEAYLRKDRRLECQENMYEVQFGVAIVKQMELNGSLALNAAEAFARTIHDSWGVGQQTSCGDTGALLFLSEHDRTLYISRGSALETYLTNARIDKIVAAMRPYLRKQQYGRAILEGLRQMDHWMEQGPATEDENSPGWAPVVIVVIFVAVFVGVVVYAAQEQKREREQYARIQYHLSELDQQQAQAKQGQYHSTSCPICLDDFQTTHTHPMMGSDGLPVRYLRCGHVLDETCWRDWTATRFDITCPICREPVSSRLQEDTERHELLRHRWDDELRQRRYREERNFRLHRLQSRYPRHIRPSLIQTWTSAQYSGLLAQDPAFVRLDPRLRDTTNTTSSNSHSSGFGGGRSSGGGGGTW</sequence>
<keyword evidence="3" id="KW-0812">Transmembrane</keyword>
<evidence type="ECO:0000256" key="2">
    <source>
        <dbReference type="SAM" id="MobiDB-lite"/>
    </source>
</evidence>
<keyword evidence="4" id="KW-0732">Signal</keyword>
<dbReference type="InParanoid" id="A0A1Z5KPV9"/>
<comment type="caution">
    <text evidence="6">The sequence shown here is derived from an EMBL/GenBank/DDBJ whole genome shotgun (WGS) entry which is preliminary data.</text>
</comment>
<gene>
    <name evidence="6" type="ORF">FisN_27Hh036</name>
</gene>
<keyword evidence="7" id="KW-1185">Reference proteome</keyword>
<keyword evidence="3" id="KW-0472">Membrane</keyword>
<keyword evidence="1" id="KW-0862">Zinc</keyword>
<dbReference type="PANTHER" id="PTHR33748">
    <property type="entry name" value="PROTEIN CBG04600"/>
    <property type="match status" value="1"/>
</dbReference>
<evidence type="ECO:0000256" key="4">
    <source>
        <dbReference type="SAM" id="SignalP"/>
    </source>
</evidence>
<dbReference type="InterPro" id="IPR013083">
    <property type="entry name" value="Znf_RING/FYVE/PHD"/>
</dbReference>